<reference evidence="2 3" key="1">
    <citation type="journal article" date="2019" name="Int. J. Syst. Evol. Microbiol.">
        <title>The Global Catalogue of Microorganisms (GCM) 10K type strain sequencing project: providing services to taxonomists for standard genome sequencing and annotation.</title>
        <authorList>
            <consortium name="The Broad Institute Genomics Platform"/>
            <consortium name="The Broad Institute Genome Sequencing Center for Infectious Disease"/>
            <person name="Wu L."/>
            <person name="Ma J."/>
        </authorList>
    </citation>
    <scope>NUCLEOTIDE SEQUENCE [LARGE SCALE GENOMIC DNA]</scope>
    <source>
        <strain evidence="2 3">JCM 3325</strain>
    </source>
</reference>
<sequence length="63" mass="6163">MRRGSRSVAIASTGAPATIPRAYAEISSPAVGTDTPSSAAISGSSPASMNSEVPCAKIANPST</sequence>
<dbReference type="EMBL" id="BAAARW010000012">
    <property type="protein sequence ID" value="GAA2420912.1"/>
    <property type="molecule type" value="Genomic_DNA"/>
</dbReference>
<proteinExistence type="predicted"/>
<feature type="compositionally biased region" description="Low complexity" evidence="1">
    <location>
        <begin position="36"/>
        <end position="48"/>
    </location>
</feature>
<comment type="caution">
    <text evidence="2">The sequence shown here is derived from an EMBL/GenBank/DDBJ whole genome shotgun (WGS) entry which is preliminary data.</text>
</comment>
<evidence type="ECO:0000313" key="3">
    <source>
        <dbReference type="Proteomes" id="UP001501231"/>
    </source>
</evidence>
<evidence type="ECO:0000313" key="2">
    <source>
        <dbReference type="EMBL" id="GAA2420912.1"/>
    </source>
</evidence>
<dbReference type="Proteomes" id="UP001501231">
    <property type="component" value="Unassembled WGS sequence"/>
</dbReference>
<name>A0ABN3J2S5_9ACTN</name>
<gene>
    <name evidence="2" type="ORF">GCM10010191_35330</name>
</gene>
<evidence type="ECO:0000256" key="1">
    <source>
        <dbReference type="SAM" id="MobiDB-lite"/>
    </source>
</evidence>
<keyword evidence="3" id="KW-1185">Reference proteome</keyword>
<organism evidence="2 3">
    <name type="scientific">Actinomadura vinacea</name>
    <dbReference type="NCBI Taxonomy" id="115336"/>
    <lineage>
        <taxon>Bacteria</taxon>
        <taxon>Bacillati</taxon>
        <taxon>Actinomycetota</taxon>
        <taxon>Actinomycetes</taxon>
        <taxon>Streptosporangiales</taxon>
        <taxon>Thermomonosporaceae</taxon>
        <taxon>Actinomadura</taxon>
    </lineage>
</organism>
<protein>
    <submittedName>
        <fullName evidence="2">Uncharacterized protein</fullName>
    </submittedName>
</protein>
<accession>A0ABN3J2S5</accession>
<feature type="region of interest" description="Disordered" evidence="1">
    <location>
        <begin position="28"/>
        <end position="63"/>
    </location>
</feature>